<evidence type="ECO:0000256" key="8">
    <source>
        <dbReference type="RuleBase" id="RU367011"/>
    </source>
</evidence>
<sequence length="252" mass="28087">MINRGEAIDDWTVQRASERSIKAEEHQRKAGPVEQQSPINFELPALKRRAFDKFPLCLSKYKKSLPGTFKNTGTTIKFVPNPPETAWPEMSCHLFSQGFRFVGCHFHWSQQNQGSEHALGGLKYAGELHLMHTGLRNASELAVLGVFLKLEDTLTTDNAKKMSVTIGEDHDHTLSLKLPANSCEEVPSSSHLENVASSFIRYQGSLTTDPYTEGVIWTMLTDQLVITEEQSVGLPTKVQLGNFLGKFLTILG</sequence>
<keyword evidence="6 8" id="KW-0456">Lyase</keyword>
<dbReference type="Proteomes" id="UP001620626">
    <property type="component" value="Unassembled WGS sequence"/>
</dbReference>
<evidence type="ECO:0000313" key="10">
    <source>
        <dbReference type="EMBL" id="KAL3081168.1"/>
    </source>
</evidence>
<dbReference type="CDD" id="cd00326">
    <property type="entry name" value="alpha_CA"/>
    <property type="match status" value="1"/>
</dbReference>
<evidence type="ECO:0000313" key="11">
    <source>
        <dbReference type="Proteomes" id="UP001620626"/>
    </source>
</evidence>
<dbReference type="GO" id="GO:0004089">
    <property type="term" value="F:carbonate dehydratase activity"/>
    <property type="evidence" value="ECO:0007669"/>
    <property type="project" value="UniProtKB-UniRule"/>
</dbReference>
<dbReference type="InterPro" id="IPR001148">
    <property type="entry name" value="CA_dom"/>
</dbReference>
<dbReference type="InterPro" id="IPR036398">
    <property type="entry name" value="CA_dom_sf"/>
</dbReference>
<evidence type="ECO:0000256" key="3">
    <source>
        <dbReference type="ARBA" id="ARBA00012925"/>
    </source>
</evidence>
<comment type="similarity">
    <text evidence="2 8">Belongs to the alpha-carbonic anhydrase family.</text>
</comment>
<comment type="function">
    <text evidence="8">Reversible hydration of carbon dioxide.</text>
</comment>
<organism evidence="10 11">
    <name type="scientific">Heterodera trifolii</name>
    <dbReference type="NCBI Taxonomy" id="157864"/>
    <lineage>
        <taxon>Eukaryota</taxon>
        <taxon>Metazoa</taxon>
        <taxon>Ecdysozoa</taxon>
        <taxon>Nematoda</taxon>
        <taxon>Chromadorea</taxon>
        <taxon>Rhabditida</taxon>
        <taxon>Tylenchina</taxon>
        <taxon>Tylenchomorpha</taxon>
        <taxon>Tylenchoidea</taxon>
        <taxon>Heteroderidae</taxon>
        <taxon>Heteroderinae</taxon>
        <taxon>Heterodera</taxon>
    </lineage>
</organism>
<dbReference type="PROSITE" id="PS51144">
    <property type="entry name" value="ALPHA_CA_2"/>
    <property type="match status" value="1"/>
</dbReference>
<accession>A0ABD2J4W6</accession>
<proteinExistence type="inferred from homology"/>
<dbReference type="AlphaFoldDB" id="A0ABD2J4W6"/>
<dbReference type="PANTHER" id="PTHR18952">
    <property type="entry name" value="CARBONIC ANHYDRASE"/>
    <property type="match status" value="1"/>
</dbReference>
<dbReference type="EMBL" id="JBICBT010001139">
    <property type="protein sequence ID" value="KAL3081168.1"/>
    <property type="molecule type" value="Genomic_DNA"/>
</dbReference>
<evidence type="ECO:0000256" key="4">
    <source>
        <dbReference type="ARBA" id="ARBA00022723"/>
    </source>
</evidence>
<evidence type="ECO:0000256" key="2">
    <source>
        <dbReference type="ARBA" id="ARBA00010718"/>
    </source>
</evidence>
<gene>
    <name evidence="10" type="ORF">niasHT_032483</name>
</gene>
<dbReference type="EC" id="4.2.1.1" evidence="3 8"/>
<dbReference type="InterPro" id="IPR023561">
    <property type="entry name" value="Carbonic_anhydrase_a-class"/>
</dbReference>
<comment type="caution">
    <text evidence="10">The sequence shown here is derived from an EMBL/GenBank/DDBJ whole genome shotgun (WGS) entry which is preliminary data.</text>
</comment>
<protein>
    <recommendedName>
        <fullName evidence="3 8">Carbonic anhydrase</fullName>
        <ecNumber evidence="3 8">4.2.1.1</ecNumber>
    </recommendedName>
</protein>
<dbReference type="InterPro" id="IPR018338">
    <property type="entry name" value="Carbonic_anhydrase_a-class_CS"/>
</dbReference>
<keyword evidence="11" id="KW-1185">Reference proteome</keyword>
<keyword evidence="5 8" id="KW-0862">Zinc</keyword>
<evidence type="ECO:0000256" key="5">
    <source>
        <dbReference type="ARBA" id="ARBA00022833"/>
    </source>
</evidence>
<feature type="domain" description="Alpha-carbonic anhydrase" evidence="9">
    <location>
        <begin position="9"/>
        <end position="252"/>
    </location>
</feature>
<keyword evidence="4 8" id="KW-0479">Metal-binding</keyword>
<dbReference type="SUPFAM" id="SSF51069">
    <property type="entry name" value="Carbonic anhydrase"/>
    <property type="match status" value="1"/>
</dbReference>
<evidence type="ECO:0000256" key="6">
    <source>
        <dbReference type="ARBA" id="ARBA00023239"/>
    </source>
</evidence>
<evidence type="ECO:0000259" key="9">
    <source>
        <dbReference type="PROSITE" id="PS51144"/>
    </source>
</evidence>
<reference evidence="10 11" key="1">
    <citation type="submission" date="2024-10" db="EMBL/GenBank/DDBJ databases">
        <authorList>
            <person name="Kim D."/>
        </authorList>
    </citation>
    <scope>NUCLEOTIDE SEQUENCE [LARGE SCALE GENOMIC DNA]</scope>
    <source>
        <strain evidence="10">BH-2024</strain>
    </source>
</reference>
<comment type="cofactor">
    <cofactor evidence="1 8">
        <name>Zn(2+)</name>
        <dbReference type="ChEBI" id="CHEBI:29105"/>
    </cofactor>
</comment>
<dbReference type="GO" id="GO:0008270">
    <property type="term" value="F:zinc ion binding"/>
    <property type="evidence" value="ECO:0007669"/>
    <property type="project" value="UniProtKB-UniRule"/>
</dbReference>
<evidence type="ECO:0000256" key="1">
    <source>
        <dbReference type="ARBA" id="ARBA00001947"/>
    </source>
</evidence>
<dbReference type="Pfam" id="PF00194">
    <property type="entry name" value="Carb_anhydrase"/>
    <property type="match status" value="1"/>
</dbReference>
<dbReference type="Gene3D" id="3.10.200.10">
    <property type="entry name" value="Alpha carbonic anhydrase"/>
    <property type="match status" value="1"/>
</dbReference>
<dbReference type="PANTHER" id="PTHR18952:SF141">
    <property type="entry name" value="CARBONIC ANHYDRASE"/>
    <property type="match status" value="1"/>
</dbReference>
<comment type="catalytic activity">
    <reaction evidence="7 8">
        <text>hydrogencarbonate + H(+) = CO2 + H2O</text>
        <dbReference type="Rhea" id="RHEA:10748"/>
        <dbReference type="ChEBI" id="CHEBI:15377"/>
        <dbReference type="ChEBI" id="CHEBI:15378"/>
        <dbReference type="ChEBI" id="CHEBI:16526"/>
        <dbReference type="ChEBI" id="CHEBI:17544"/>
        <dbReference type="EC" id="4.2.1.1"/>
    </reaction>
</comment>
<dbReference type="PROSITE" id="PS00162">
    <property type="entry name" value="ALPHA_CA_1"/>
    <property type="match status" value="1"/>
</dbReference>
<name>A0ABD2J4W6_9BILA</name>
<dbReference type="SMART" id="SM01057">
    <property type="entry name" value="Carb_anhydrase"/>
    <property type="match status" value="1"/>
</dbReference>
<evidence type="ECO:0000256" key="7">
    <source>
        <dbReference type="ARBA" id="ARBA00048348"/>
    </source>
</evidence>